<dbReference type="AlphaFoldDB" id="A0A9P6JGI8"/>
<protein>
    <submittedName>
        <fullName evidence="1">Uncharacterized protein</fullName>
    </submittedName>
</protein>
<dbReference type="OrthoDB" id="58379at2759"/>
<keyword evidence="2" id="KW-1185">Reference proteome</keyword>
<sequence>MLYLINRVQVTGFPQDLINPIRQCITSTLGPIQTELDDFGAHDFRFQGGLQTMLNQTKERAKSRKFTLELFKCMLKHGWSFIQATPTMGRNTLQLDTMFFEKSTKAFVQGKNDVEPDKLFAIGFDNRNCIRIIDAPEAITTLVRDAILKRWKGESEILHASVDVDGSVEFQLKSAPFGDFSVENAVNFQLLLGQILANIKTANYKLYAAVDSSGVNSNPDLPTWVFRKGDPSAST</sequence>
<evidence type="ECO:0000313" key="1">
    <source>
        <dbReference type="EMBL" id="KAF9968212.1"/>
    </source>
</evidence>
<organism evidence="1 2">
    <name type="scientific">Mortierella alpina</name>
    <name type="common">Oleaginous fungus</name>
    <name type="synonym">Mortierella renispora</name>
    <dbReference type="NCBI Taxonomy" id="64518"/>
    <lineage>
        <taxon>Eukaryota</taxon>
        <taxon>Fungi</taxon>
        <taxon>Fungi incertae sedis</taxon>
        <taxon>Mucoromycota</taxon>
        <taxon>Mortierellomycotina</taxon>
        <taxon>Mortierellomycetes</taxon>
        <taxon>Mortierellales</taxon>
        <taxon>Mortierellaceae</taxon>
        <taxon>Mortierella</taxon>
    </lineage>
</organism>
<proteinExistence type="predicted"/>
<name>A0A9P6JGI8_MORAP</name>
<comment type="caution">
    <text evidence="1">The sequence shown here is derived from an EMBL/GenBank/DDBJ whole genome shotgun (WGS) entry which is preliminary data.</text>
</comment>
<dbReference type="PANTHER" id="PTHR38696:SF1">
    <property type="entry name" value="MEDIATOR OF RNA POLYMERASE II TRANSCRIPTION SUBUNIT 13"/>
    <property type="match status" value="1"/>
</dbReference>
<accession>A0A9P6JGI8</accession>
<dbReference type="Proteomes" id="UP000738359">
    <property type="component" value="Unassembled WGS sequence"/>
</dbReference>
<dbReference type="PANTHER" id="PTHR38696">
    <property type="entry name" value="MEDIATOR OF RNA POLYMERASE II TRANSCRIPTION SUBUNIT 13"/>
    <property type="match status" value="1"/>
</dbReference>
<gene>
    <name evidence="1" type="ORF">BGZ70_005893</name>
</gene>
<dbReference type="EMBL" id="JAAAHY010000032">
    <property type="protein sequence ID" value="KAF9968212.1"/>
    <property type="molecule type" value="Genomic_DNA"/>
</dbReference>
<evidence type="ECO:0000313" key="2">
    <source>
        <dbReference type="Proteomes" id="UP000738359"/>
    </source>
</evidence>
<reference evidence="1" key="1">
    <citation type="journal article" date="2020" name="Fungal Divers.">
        <title>Resolving the Mortierellaceae phylogeny through synthesis of multi-gene phylogenetics and phylogenomics.</title>
        <authorList>
            <person name="Vandepol N."/>
            <person name="Liber J."/>
            <person name="Desiro A."/>
            <person name="Na H."/>
            <person name="Kennedy M."/>
            <person name="Barry K."/>
            <person name="Grigoriev I.V."/>
            <person name="Miller A.N."/>
            <person name="O'Donnell K."/>
            <person name="Stajich J.E."/>
            <person name="Bonito G."/>
        </authorList>
    </citation>
    <scope>NUCLEOTIDE SEQUENCE</scope>
    <source>
        <strain evidence="1">CK1249</strain>
    </source>
</reference>